<sequence length="973" mass="107653">MSVGGSPGSGCDPDPDAGKICDCLGCSLEEIAHATEDIAAILDEKLGKVCDNIDECIDEIIDAINSKFGPGLSTISECQRLLSFGLGGTLEYAIRCAGVVADECDASCSLGLPENQGKCCTLPDGTEGICRNGVCVPTEPEEKKEGKFIGWCDLETKVVIVTKEGDPGPGGRFKQVAFSETEIVAFREAESFCEGAKREPELPSLEDIPGYGSSRIEFCSLDSLISGATLDIAEQAQATFLREGGATQVANAFADIGAFGITVGDLASVTLGLGRMAFAQPSYYSNVAATKFAPVVGCENPTFKSALELIISAQLWQHQSGANIEEFLTPYKYAMHAACRQKHLDPDKAIAAYLGHTINRQQLEGLWAIHGVCPEDIDWYLGAARAKPLPLQLAIMRHREFIDPSVYHERMRELGYLESNVREQMFDITRQVPPLTEILRYMVRDADDEALVAKFGLDTQFDLKYGAQLKKWARDQGVPDLMAKFSWRAHWTIPPPSQLFQFWHRLRNDDRFGGKAKLLDDIKSALIQQDILPFWHEHYLAVSFRPMRLRDIRRSYQIGTLTDDEAKHAFTQLGYSDDTVALMFRFLQRLRDNSIANNRAIKLWLNFVLTRSEADKRLSDEGYPNALIQRSLDDASIAFVSSPFAKAFARGDLTATELAAKLDGQGVKLDIIQKIIDLLSLSIRDHWATTEFEAGVITESDAQSRMSSDGIPPETVRSLLAQSNRDVLRKFIISCQNGIKRRFLMGELDKAEASSELVLRQTVGTRAAELVNWWECELKSGERHVSAVTLCGWLERGAISSVSFVDRLKKIGFDATDAALIMDDCLIKVSAKRLAQAKKEVKERVTEQARISRILARGARDEERALAKLTAMRRKAASTRDRRLKQLHKAIDKVTDKGRISTNEAYKLLETAKARIERELALSQDQALQALLLAAEEWTGESTAVLVELIDTIAQRVSEADIGGETAELPLAT</sequence>
<organism evidence="1">
    <name type="scientific">marine sediment metagenome</name>
    <dbReference type="NCBI Taxonomy" id="412755"/>
    <lineage>
        <taxon>unclassified sequences</taxon>
        <taxon>metagenomes</taxon>
        <taxon>ecological metagenomes</taxon>
    </lineage>
</organism>
<dbReference type="AlphaFoldDB" id="A0A0F9PJB1"/>
<evidence type="ECO:0000313" key="1">
    <source>
        <dbReference type="EMBL" id="KKN24602.1"/>
    </source>
</evidence>
<accession>A0A0F9PJB1</accession>
<gene>
    <name evidence="1" type="ORF">LCGC14_0893250</name>
</gene>
<reference evidence="1" key="1">
    <citation type="journal article" date="2015" name="Nature">
        <title>Complex archaea that bridge the gap between prokaryotes and eukaryotes.</title>
        <authorList>
            <person name="Spang A."/>
            <person name="Saw J.H."/>
            <person name="Jorgensen S.L."/>
            <person name="Zaremba-Niedzwiedzka K."/>
            <person name="Martijn J."/>
            <person name="Lind A.E."/>
            <person name="van Eijk R."/>
            <person name="Schleper C."/>
            <person name="Guy L."/>
            <person name="Ettema T.J."/>
        </authorList>
    </citation>
    <scope>NUCLEOTIDE SEQUENCE</scope>
</reference>
<proteinExistence type="predicted"/>
<dbReference type="EMBL" id="LAZR01002871">
    <property type="protein sequence ID" value="KKN24602.1"/>
    <property type="molecule type" value="Genomic_DNA"/>
</dbReference>
<name>A0A0F9PJB1_9ZZZZ</name>
<comment type="caution">
    <text evidence="1">The sequence shown here is derived from an EMBL/GenBank/DDBJ whole genome shotgun (WGS) entry which is preliminary data.</text>
</comment>
<protein>
    <submittedName>
        <fullName evidence="1">Uncharacterized protein</fullName>
    </submittedName>
</protein>